<feature type="domain" description="FERM" evidence="12">
    <location>
        <begin position="1"/>
        <end position="357"/>
    </location>
</feature>
<dbReference type="SMART" id="SM00295">
    <property type="entry name" value="B41"/>
    <property type="match status" value="1"/>
</dbReference>
<dbReference type="Gene3D" id="1.20.80.10">
    <property type="match status" value="1"/>
</dbReference>
<evidence type="ECO:0000256" key="11">
    <source>
        <dbReference type="SAM" id="MobiDB-lite"/>
    </source>
</evidence>
<evidence type="ECO:0000256" key="4">
    <source>
        <dbReference type="ARBA" id="ARBA00022490"/>
    </source>
</evidence>
<feature type="region of interest" description="Disordered" evidence="11">
    <location>
        <begin position="502"/>
        <end position="526"/>
    </location>
</feature>
<keyword evidence="9" id="KW-0965">Cell junction</keyword>
<dbReference type="FunCoup" id="A0A7R8Z142">
    <property type="interactions" value="13"/>
</dbReference>
<evidence type="ECO:0000313" key="15">
    <source>
        <dbReference type="Proteomes" id="UP000594454"/>
    </source>
</evidence>
<dbReference type="CDD" id="cd14473">
    <property type="entry name" value="FERM_B-lobe"/>
    <property type="match status" value="1"/>
</dbReference>
<dbReference type="InParanoid" id="A0A7R8Z142"/>
<feature type="compositionally biased region" description="Polar residues" evidence="11">
    <location>
        <begin position="184"/>
        <end position="197"/>
    </location>
</feature>
<dbReference type="PANTHER" id="PTHR23280">
    <property type="entry name" value="4.1 G PROTEIN"/>
    <property type="match status" value="1"/>
</dbReference>
<feature type="domain" description="RING-type" evidence="13">
    <location>
        <begin position="449"/>
        <end position="484"/>
    </location>
</feature>
<name>A0A7R8Z142_HERIL</name>
<evidence type="ECO:0000256" key="2">
    <source>
        <dbReference type="ARBA" id="ARBA00004496"/>
    </source>
</evidence>
<dbReference type="Pfam" id="PF00373">
    <property type="entry name" value="FERM_M"/>
    <property type="match status" value="1"/>
</dbReference>
<evidence type="ECO:0000313" key="14">
    <source>
        <dbReference type="EMBL" id="CAD7089416.1"/>
    </source>
</evidence>
<dbReference type="Proteomes" id="UP000594454">
    <property type="component" value="Chromosome 4"/>
</dbReference>
<dbReference type="OMA" id="NKGENLW"/>
<dbReference type="InterPro" id="IPR001841">
    <property type="entry name" value="Znf_RING"/>
</dbReference>
<dbReference type="SUPFAM" id="SSF57850">
    <property type="entry name" value="RING/U-box"/>
    <property type="match status" value="1"/>
</dbReference>
<dbReference type="InterPro" id="IPR018980">
    <property type="entry name" value="FERM_PH-like_C"/>
</dbReference>
<dbReference type="UniPathway" id="UPA00143"/>
<comment type="pathway">
    <text evidence="3">Protein modification; protein ubiquitination.</text>
</comment>
<dbReference type="SUPFAM" id="SSF50729">
    <property type="entry name" value="PH domain-like"/>
    <property type="match status" value="1"/>
</dbReference>
<keyword evidence="8" id="KW-0862">Zinc</keyword>
<dbReference type="GO" id="GO:0070161">
    <property type="term" value="C:anchoring junction"/>
    <property type="evidence" value="ECO:0007669"/>
    <property type="project" value="UniProtKB-SubCell"/>
</dbReference>
<dbReference type="SMART" id="SM01196">
    <property type="entry name" value="FERM_C"/>
    <property type="match status" value="1"/>
</dbReference>
<dbReference type="Pfam" id="PF13920">
    <property type="entry name" value="zf-C3HC4_3"/>
    <property type="match status" value="1"/>
</dbReference>
<evidence type="ECO:0000256" key="9">
    <source>
        <dbReference type="ARBA" id="ARBA00022949"/>
    </source>
</evidence>
<evidence type="ECO:0000256" key="8">
    <source>
        <dbReference type="ARBA" id="ARBA00022833"/>
    </source>
</evidence>
<evidence type="ECO:0000256" key="5">
    <source>
        <dbReference type="ARBA" id="ARBA00022679"/>
    </source>
</evidence>
<evidence type="ECO:0000259" key="12">
    <source>
        <dbReference type="PROSITE" id="PS50057"/>
    </source>
</evidence>
<organism evidence="14 15">
    <name type="scientific">Hermetia illucens</name>
    <name type="common">Black soldier fly</name>
    <dbReference type="NCBI Taxonomy" id="343691"/>
    <lineage>
        <taxon>Eukaryota</taxon>
        <taxon>Metazoa</taxon>
        <taxon>Ecdysozoa</taxon>
        <taxon>Arthropoda</taxon>
        <taxon>Hexapoda</taxon>
        <taxon>Insecta</taxon>
        <taxon>Pterygota</taxon>
        <taxon>Neoptera</taxon>
        <taxon>Endopterygota</taxon>
        <taxon>Diptera</taxon>
        <taxon>Brachycera</taxon>
        <taxon>Stratiomyomorpha</taxon>
        <taxon>Stratiomyidae</taxon>
        <taxon>Hermetiinae</taxon>
        <taxon>Hermetia</taxon>
    </lineage>
</organism>
<keyword evidence="7" id="KW-0833">Ubl conjugation pathway</keyword>
<evidence type="ECO:0008006" key="16">
    <source>
        <dbReference type="Google" id="ProtNLM"/>
    </source>
</evidence>
<dbReference type="AlphaFoldDB" id="A0A7R8Z142"/>
<dbReference type="PROSITE" id="PS50057">
    <property type="entry name" value="FERM_3"/>
    <property type="match status" value="1"/>
</dbReference>
<sequence>MWCIVNLPNGTQLAVTCDSKALGQECIEKVCKSLGMLCENEYFGLERWDPTQPETRTRHWLNLRNRLRTDANAGSGLNLMLALRVKFWVPVHQILQENVRDLFYMQAKVDLIEGRLNAKDWNNAAYLSALLCQADGIRFNKASLSAKCPVQIKLELKEKKEKEQQNLAAKKRRLSKQKSMDSIDLSNSEAGNTGASSDSEEETSPLNVYKSYIIKPSGCDVDDIPSEYLKQIAKEHEQLANTSMSQKSAKYCLLQQIQNLPGFGEELFSGVTCIEPSVRCDILVGPQGLVVCTGDDRMNIPFSAIATAKSYRRIFKLEYVDDHNTRKELEVKLPKHIIAADLYRSITERHAFYVCDKVRGVVTSQFTRDFKGTIASMFREHTELGKRYVFDIQRTCREVHDHARRILHERGLDVALVTNDAIDAKRDTNEHEISIERCVNSRLMDAMRCNICMDREMNTMFNPCRHVGACNTCAAKCEQCPYCRQKVTNVVRVYLPPELRANTPLETAPASSDRPTPNTMPTAIAD</sequence>
<dbReference type="GO" id="GO:0071944">
    <property type="term" value="C:cell periphery"/>
    <property type="evidence" value="ECO:0007669"/>
    <property type="project" value="UniProtKB-ARBA"/>
</dbReference>
<dbReference type="GO" id="GO:0006511">
    <property type="term" value="P:ubiquitin-dependent protein catabolic process"/>
    <property type="evidence" value="ECO:0007669"/>
    <property type="project" value="TreeGrafter"/>
</dbReference>
<keyword evidence="4" id="KW-0963">Cytoplasm</keyword>
<keyword evidence="6 10" id="KW-0479">Metal-binding</keyword>
<dbReference type="InterPro" id="IPR019748">
    <property type="entry name" value="FERM_central"/>
</dbReference>
<keyword evidence="5" id="KW-0808">Transferase</keyword>
<dbReference type="InterPro" id="IPR013083">
    <property type="entry name" value="Znf_RING/FYVE/PHD"/>
</dbReference>
<protein>
    <recommendedName>
        <fullName evidence="16">RING-type E3 ubiquitin transferase</fullName>
    </recommendedName>
</protein>
<comment type="subcellular location">
    <subcellularLocation>
        <location evidence="1">Cell junction</location>
    </subcellularLocation>
    <subcellularLocation>
        <location evidence="2">Cytoplasm</location>
    </subcellularLocation>
</comment>
<keyword evidence="15" id="KW-1185">Reference proteome</keyword>
<dbReference type="GO" id="GO:0005737">
    <property type="term" value="C:cytoplasm"/>
    <property type="evidence" value="ECO:0007669"/>
    <property type="project" value="UniProtKB-SubCell"/>
</dbReference>
<dbReference type="PROSITE" id="PS50089">
    <property type="entry name" value="ZF_RING_2"/>
    <property type="match status" value="1"/>
</dbReference>
<dbReference type="Gene3D" id="3.30.40.10">
    <property type="entry name" value="Zinc/RING finger domain, C3HC4 (zinc finger)"/>
    <property type="match status" value="1"/>
</dbReference>
<evidence type="ECO:0000259" key="13">
    <source>
        <dbReference type="PROSITE" id="PS50089"/>
    </source>
</evidence>
<dbReference type="InterPro" id="IPR035963">
    <property type="entry name" value="FERM_2"/>
</dbReference>
<dbReference type="InterPro" id="IPR018979">
    <property type="entry name" value="FERM_N"/>
</dbReference>
<dbReference type="InterPro" id="IPR000299">
    <property type="entry name" value="FERM_domain"/>
</dbReference>
<dbReference type="PANTHER" id="PTHR23280:SF13">
    <property type="entry name" value="E3 UBIQUITIN-PROTEIN LIGASE MYLIP"/>
    <property type="match status" value="1"/>
</dbReference>
<feature type="region of interest" description="Disordered" evidence="11">
    <location>
        <begin position="165"/>
        <end position="203"/>
    </location>
</feature>
<dbReference type="GO" id="GO:0009887">
    <property type="term" value="P:animal organ morphogenesis"/>
    <property type="evidence" value="ECO:0007669"/>
    <property type="project" value="UniProtKB-ARBA"/>
</dbReference>
<dbReference type="Pfam" id="PF09379">
    <property type="entry name" value="FERM_N"/>
    <property type="match status" value="1"/>
</dbReference>
<dbReference type="InterPro" id="IPR019749">
    <property type="entry name" value="Band_41_domain"/>
</dbReference>
<feature type="compositionally biased region" description="Polar residues" evidence="11">
    <location>
        <begin position="509"/>
        <end position="526"/>
    </location>
</feature>
<proteinExistence type="predicted"/>
<dbReference type="EMBL" id="LR899012">
    <property type="protein sequence ID" value="CAD7089416.1"/>
    <property type="molecule type" value="Genomic_DNA"/>
</dbReference>
<dbReference type="GO" id="GO:0004842">
    <property type="term" value="F:ubiquitin-protein transferase activity"/>
    <property type="evidence" value="ECO:0007669"/>
    <property type="project" value="TreeGrafter"/>
</dbReference>
<evidence type="ECO:0000256" key="6">
    <source>
        <dbReference type="ARBA" id="ARBA00022771"/>
    </source>
</evidence>
<dbReference type="GO" id="GO:0008270">
    <property type="term" value="F:zinc ion binding"/>
    <property type="evidence" value="ECO:0007669"/>
    <property type="project" value="UniProtKB-KW"/>
</dbReference>
<evidence type="ECO:0000256" key="10">
    <source>
        <dbReference type="PROSITE-ProRule" id="PRU00175"/>
    </source>
</evidence>
<dbReference type="InterPro" id="IPR014352">
    <property type="entry name" value="FERM/acyl-CoA-bd_prot_sf"/>
</dbReference>
<evidence type="ECO:0000256" key="3">
    <source>
        <dbReference type="ARBA" id="ARBA00004906"/>
    </source>
</evidence>
<gene>
    <name evidence="14" type="ORF">HERILL_LOCUS11970</name>
</gene>
<dbReference type="Gene3D" id="3.10.20.90">
    <property type="entry name" value="Phosphatidylinositol 3-kinase Catalytic Subunit, Chain A, domain 1"/>
    <property type="match status" value="1"/>
</dbReference>
<dbReference type="SUPFAM" id="SSF47031">
    <property type="entry name" value="Second domain of FERM"/>
    <property type="match status" value="1"/>
</dbReference>
<dbReference type="GO" id="GO:0030182">
    <property type="term" value="P:neuron differentiation"/>
    <property type="evidence" value="ECO:0007669"/>
    <property type="project" value="UniProtKB-ARBA"/>
</dbReference>
<evidence type="ECO:0000256" key="1">
    <source>
        <dbReference type="ARBA" id="ARBA00004282"/>
    </source>
</evidence>
<reference evidence="14 15" key="1">
    <citation type="submission" date="2020-11" db="EMBL/GenBank/DDBJ databases">
        <authorList>
            <person name="Wallbank WR R."/>
            <person name="Pardo Diaz C."/>
            <person name="Kozak K."/>
            <person name="Martin S."/>
            <person name="Jiggins C."/>
            <person name="Moest M."/>
            <person name="Warren A I."/>
            <person name="Generalovic N T."/>
            <person name="Byers J.R.P. K."/>
            <person name="Montejo-Kovacevich G."/>
            <person name="Yen C E."/>
        </authorList>
    </citation>
    <scope>NUCLEOTIDE SEQUENCE [LARGE SCALE GENOMIC DNA]</scope>
</reference>
<dbReference type="InterPro" id="IPR041790">
    <property type="entry name" value="MYLIP_FERM_C"/>
</dbReference>
<keyword evidence="6 10" id="KW-0863">Zinc-finger</keyword>
<dbReference type="GO" id="GO:0016567">
    <property type="term" value="P:protein ubiquitination"/>
    <property type="evidence" value="ECO:0007669"/>
    <property type="project" value="UniProtKB-UniPathway"/>
</dbReference>
<evidence type="ECO:0000256" key="7">
    <source>
        <dbReference type="ARBA" id="ARBA00022786"/>
    </source>
</evidence>
<accession>A0A7R8Z142</accession>
<dbReference type="InterPro" id="IPR029071">
    <property type="entry name" value="Ubiquitin-like_domsf"/>
</dbReference>
<dbReference type="CDD" id="cd13195">
    <property type="entry name" value="FERM_C_MYLIP_IDOL"/>
    <property type="match status" value="1"/>
</dbReference>
<dbReference type="OrthoDB" id="10037309at2759"/>
<dbReference type="SUPFAM" id="SSF54236">
    <property type="entry name" value="Ubiquitin-like"/>
    <property type="match status" value="1"/>
</dbReference>